<dbReference type="RefSeq" id="WP_011829242.1">
    <property type="nucleotide sequence ID" value="NC_008825.1"/>
</dbReference>
<protein>
    <recommendedName>
        <fullName evidence="5">Lipoprotein</fullName>
    </recommendedName>
</protein>
<keyword evidence="2" id="KW-0732">Signal</keyword>
<organism evidence="3 4">
    <name type="scientific">Methylibium petroleiphilum (strain ATCC BAA-1232 / LMG 22953 / PM1)</name>
    <dbReference type="NCBI Taxonomy" id="420662"/>
    <lineage>
        <taxon>Bacteria</taxon>
        <taxon>Pseudomonadati</taxon>
        <taxon>Pseudomonadota</taxon>
        <taxon>Betaproteobacteria</taxon>
        <taxon>Burkholderiales</taxon>
        <taxon>Sphaerotilaceae</taxon>
        <taxon>Methylibium</taxon>
    </lineage>
</organism>
<dbReference type="EMBL" id="CP000555">
    <property type="protein sequence ID" value="ABM94605.1"/>
    <property type="molecule type" value="Genomic_DNA"/>
</dbReference>
<evidence type="ECO:0000313" key="4">
    <source>
        <dbReference type="Proteomes" id="UP000000366"/>
    </source>
</evidence>
<dbReference type="KEGG" id="mpt:Mpe_A1643"/>
<dbReference type="Proteomes" id="UP000000366">
    <property type="component" value="Chromosome"/>
</dbReference>
<keyword evidence="4" id="KW-1185">Reference proteome</keyword>
<accession>A2SGB6</accession>
<name>A2SGB6_METPP</name>
<dbReference type="HOGENOM" id="CLU_121427_0_0_4"/>
<evidence type="ECO:0000256" key="1">
    <source>
        <dbReference type="SAM" id="MobiDB-lite"/>
    </source>
</evidence>
<dbReference type="eggNOG" id="ENOG5031ZIP">
    <property type="taxonomic scope" value="Bacteria"/>
</dbReference>
<evidence type="ECO:0000313" key="3">
    <source>
        <dbReference type="EMBL" id="ABM94605.1"/>
    </source>
</evidence>
<sequence>MATLRTFALAGALAFTLAACAQTPATPGSQEHTAHHPPGAASPAAAPADRTVTMDAHMKAMREMHEKMSRARTPEERNALMAEHMKLMQEGMGMMGGMGPGPMAGMGGAGMGSMRAMGPMGAASAPMDMATRQQMMEKRMEMMQSMMQMMMDRMGAPPAKP</sequence>
<dbReference type="PROSITE" id="PS51257">
    <property type="entry name" value="PROKAR_LIPOPROTEIN"/>
    <property type="match status" value="1"/>
</dbReference>
<feature type="signal peptide" evidence="2">
    <location>
        <begin position="1"/>
        <end position="21"/>
    </location>
</feature>
<evidence type="ECO:0008006" key="5">
    <source>
        <dbReference type="Google" id="ProtNLM"/>
    </source>
</evidence>
<gene>
    <name evidence="3" type="ordered locus">Mpe_A1643</name>
</gene>
<dbReference type="STRING" id="420662.Mpe_A1643"/>
<feature type="chain" id="PRO_5002645789" description="Lipoprotein" evidence="2">
    <location>
        <begin position="22"/>
        <end position="161"/>
    </location>
</feature>
<proteinExistence type="predicted"/>
<feature type="region of interest" description="Disordered" evidence="1">
    <location>
        <begin position="24"/>
        <end position="48"/>
    </location>
</feature>
<reference evidence="3 4" key="1">
    <citation type="journal article" date="2007" name="J. Bacteriol.">
        <title>Whole-genome analysis of the methyl tert-butyl ether-degrading beta-proteobacterium Methylibium petroleiphilum PM1.</title>
        <authorList>
            <person name="Kane S.R."/>
            <person name="Chakicherla A.Y."/>
            <person name="Chain P.S.G."/>
            <person name="Schmidt R."/>
            <person name="Shin M.W."/>
            <person name="Legler T.C."/>
            <person name="Scow K.M."/>
            <person name="Larimer F.W."/>
            <person name="Lucas S.M."/>
            <person name="Richardson P.M."/>
            <person name="Hristova K.R."/>
        </authorList>
    </citation>
    <scope>NUCLEOTIDE SEQUENCE [LARGE SCALE GENOMIC DNA]</scope>
    <source>
        <strain evidence="4">ATCC BAA-1232 / LMG 22953 / PM1</strain>
    </source>
</reference>
<dbReference type="AlphaFoldDB" id="A2SGB6"/>
<evidence type="ECO:0000256" key="2">
    <source>
        <dbReference type="SAM" id="SignalP"/>
    </source>
</evidence>
<feature type="compositionally biased region" description="Low complexity" evidence="1">
    <location>
        <begin position="36"/>
        <end position="48"/>
    </location>
</feature>